<dbReference type="RefSeq" id="YP_009639433.1">
    <property type="nucleotide sequence ID" value="NC_042350.1"/>
</dbReference>
<protein>
    <submittedName>
        <fullName evidence="2">Uncharacterized protein</fullName>
    </submittedName>
</protein>
<sequence length="65" mass="7171">MTKSQMVASLDGRNAQSASHNGSLLRNNEIDTDVAASYWGMPVKWYQLDMIPENLSATELEVITA</sequence>
<proteinExistence type="predicted"/>
<reference evidence="2 3" key="1">
    <citation type="submission" date="2017-07" db="EMBL/GenBank/DDBJ databases">
        <title>Characterization of ecologically diverse viruses infecting co-occurring strains of cosmopolitan hyperhalophilic Bacteroidetes.</title>
        <authorList>
            <person name="Villamor J."/>
            <person name="Ramos-Barbero M.D."/>
            <person name="Gonzalez-Torres P."/>
            <person name="Gabaldon T."/>
            <person name="Rollesso-Mora R."/>
            <person name="Meseguer I."/>
            <person name="Martinez-Garcia M."/>
            <person name="Santos F."/>
            <person name="Anton J."/>
        </authorList>
    </citation>
    <scope>NUCLEOTIDE SEQUENCE [LARGE SCALE GENOMIC DNA]</scope>
</reference>
<evidence type="ECO:0000313" key="2">
    <source>
        <dbReference type="EMBL" id="AUO79064.1"/>
    </source>
</evidence>
<accession>A0A2I6UGE8</accession>
<keyword evidence="3" id="KW-1185">Reference proteome</keyword>
<dbReference type="Proteomes" id="UP000240485">
    <property type="component" value="Segment"/>
</dbReference>
<organism evidence="2 3">
    <name type="scientific">Salinibacter phage M8CR30-2</name>
    <dbReference type="NCBI Taxonomy" id="2681615"/>
    <lineage>
        <taxon>Viruses</taxon>
        <taxon>Duplodnaviria</taxon>
        <taxon>Heunggongvirae</taxon>
        <taxon>Uroviricota</taxon>
        <taxon>Caudoviricetes</taxon>
        <taxon>Holosalinivirus</taxon>
        <taxon>Holosalinivirus M8CR302</taxon>
    </lineage>
</organism>
<dbReference type="GeneID" id="40236227"/>
<evidence type="ECO:0000313" key="3">
    <source>
        <dbReference type="Proteomes" id="UP000240485"/>
    </source>
</evidence>
<feature type="compositionally biased region" description="Polar residues" evidence="1">
    <location>
        <begin position="14"/>
        <end position="26"/>
    </location>
</feature>
<evidence type="ECO:0000256" key="1">
    <source>
        <dbReference type="SAM" id="MobiDB-lite"/>
    </source>
</evidence>
<dbReference type="KEGG" id="vg:40236227"/>
<feature type="region of interest" description="Disordered" evidence="1">
    <location>
        <begin position="1"/>
        <end position="26"/>
    </location>
</feature>
<name>A0A2I6UGE8_9CAUD</name>
<dbReference type="EMBL" id="MF580957">
    <property type="protein sequence ID" value="AUO79064.1"/>
    <property type="molecule type" value="Genomic_DNA"/>
</dbReference>